<protein>
    <submittedName>
        <fullName evidence="1">Uncharacterized protein</fullName>
    </submittedName>
</protein>
<dbReference type="EMBL" id="CM023472">
    <property type="protein sequence ID" value="KAH7960985.1"/>
    <property type="molecule type" value="Genomic_DNA"/>
</dbReference>
<evidence type="ECO:0000313" key="2">
    <source>
        <dbReference type="Proteomes" id="UP000821865"/>
    </source>
</evidence>
<comment type="caution">
    <text evidence="1">The sequence shown here is derived from an EMBL/GenBank/DDBJ whole genome shotgun (WGS) entry which is preliminary data.</text>
</comment>
<evidence type="ECO:0000313" key="1">
    <source>
        <dbReference type="EMBL" id="KAH7960985.1"/>
    </source>
</evidence>
<keyword evidence="2" id="KW-1185">Reference proteome</keyword>
<dbReference type="Proteomes" id="UP000821865">
    <property type="component" value="Chromosome 3"/>
</dbReference>
<accession>A0ACB8D939</accession>
<sequence>MQLQDGKQEHDALQLIQEVRTRWNSCYYVLERFLKLSDPVSRVLLQLQRERGATRRKPPNLISGDQLDVFGEVNDLLKPLEEATLTVSKGRSVTLSDVIPMEYGLKQVNHLYSII</sequence>
<proteinExistence type="predicted"/>
<organism evidence="1 2">
    <name type="scientific">Dermacentor silvarum</name>
    <name type="common">Tick</name>
    <dbReference type="NCBI Taxonomy" id="543639"/>
    <lineage>
        <taxon>Eukaryota</taxon>
        <taxon>Metazoa</taxon>
        <taxon>Ecdysozoa</taxon>
        <taxon>Arthropoda</taxon>
        <taxon>Chelicerata</taxon>
        <taxon>Arachnida</taxon>
        <taxon>Acari</taxon>
        <taxon>Parasitiformes</taxon>
        <taxon>Ixodida</taxon>
        <taxon>Ixodoidea</taxon>
        <taxon>Ixodidae</taxon>
        <taxon>Rhipicephalinae</taxon>
        <taxon>Dermacentor</taxon>
    </lineage>
</organism>
<reference evidence="1" key="1">
    <citation type="submission" date="2020-05" db="EMBL/GenBank/DDBJ databases">
        <title>Large-scale comparative analyses of tick genomes elucidate their genetic diversity and vector capacities.</title>
        <authorList>
            <person name="Jia N."/>
            <person name="Wang J."/>
            <person name="Shi W."/>
            <person name="Du L."/>
            <person name="Sun Y."/>
            <person name="Zhan W."/>
            <person name="Jiang J."/>
            <person name="Wang Q."/>
            <person name="Zhang B."/>
            <person name="Ji P."/>
            <person name="Sakyi L.B."/>
            <person name="Cui X."/>
            <person name="Yuan T."/>
            <person name="Jiang B."/>
            <person name="Yang W."/>
            <person name="Lam T.T.-Y."/>
            <person name="Chang Q."/>
            <person name="Ding S."/>
            <person name="Wang X."/>
            <person name="Zhu J."/>
            <person name="Ruan X."/>
            <person name="Zhao L."/>
            <person name="Wei J."/>
            <person name="Que T."/>
            <person name="Du C."/>
            <person name="Cheng J."/>
            <person name="Dai P."/>
            <person name="Han X."/>
            <person name="Huang E."/>
            <person name="Gao Y."/>
            <person name="Liu J."/>
            <person name="Shao H."/>
            <person name="Ye R."/>
            <person name="Li L."/>
            <person name="Wei W."/>
            <person name="Wang X."/>
            <person name="Wang C."/>
            <person name="Yang T."/>
            <person name="Huo Q."/>
            <person name="Li W."/>
            <person name="Guo W."/>
            <person name="Chen H."/>
            <person name="Zhou L."/>
            <person name="Ni X."/>
            <person name="Tian J."/>
            <person name="Zhou Y."/>
            <person name="Sheng Y."/>
            <person name="Liu T."/>
            <person name="Pan Y."/>
            <person name="Xia L."/>
            <person name="Li J."/>
            <person name="Zhao F."/>
            <person name="Cao W."/>
        </authorList>
    </citation>
    <scope>NUCLEOTIDE SEQUENCE</scope>
    <source>
        <strain evidence="1">Dsil-2018</strain>
    </source>
</reference>
<gene>
    <name evidence="1" type="ORF">HPB49_025513</name>
</gene>
<name>A0ACB8D939_DERSI</name>